<evidence type="ECO:0000256" key="7">
    <source>
        <dbReference type="ARBA" id="ARBA00022989"/>
    </source>
</evidence>
<dbReference type="EMBL" id="PTRC01000010">
    <property type="protein sequence ID" value="PQA74550.1"/>
    <property type="molecule type" value="Genomic_DNA"/>
</dbReference>
<dbReference type="GO" id="GO:0005886">
    <property type="term" value="C:plasma membrane"/>
    <property type="evidence" value="ECO:0007669"/>
    <property type="project" value="UniProtKB-SubCell"/>
</dbReference>
<dbReference type="CDD" id="cd01948">
    <property type="entry name" value="EAL"/>
    <property type="match status" value="1"/>
</dbReference>
<evidence type="ECO:0000256" key="3">
    <source>
        <dbReference type="ARBA" id="ARBA00022475"/>
    </source>
</evidence>
<feature type="domain" description="EAL" evidence="10">
    <location>
        <begin position="270"/>
        <end position="523"/>
    </location>
</feature>
<dbReference type="SMART" id="SM00052">
    <property type="entry name" value="EAL"/>
    <property type="match status" value="1"/>
</dbReference>
<evidence type="ECO:0000256" key="8">
    <source>
        <dbReference type="ARBA" id="ARBA00023136"/>
    </source>
</evidence>
<comment type="subcellular location">
    <subcellularLocation>
        <location evidence="1">Cell membrane</location>
        <topology evidence="1">Multi-pass membrane protein</topology>
    </subcellularLocation>
</comment>
<dbReference type="SUPFAM" id="SSF141868">
    <property type="entry name" value="EAL domain-like"/>
    <property type="match status" value="1"/>
</dbReference>
<dbReference type="PANTHER" id="PTHR33121:SF79">
    <property type="entry name" value="CYCLIC DI-GMP PHOSPHODIESTERASE PDED-RELATED"/>
    <property type="match status" value="1"/>
</dbReference>
<evidence type="ECO:0000313" key="11">
    <source>
        <dbReference type="EMBL" id="PQA74550.1"/>
    </source>
</evidence>
<dbReference type="OrthoDB" id="9814202at2"/>
<dbReference type="PROSITE" id="PS50883">
    <property type="entry name" value="EAL"/>
    <property type="match status" value="1"/>
</dbReference>
<evidence type="ECO:0000256" key="6">
    <source>
        <dbReference type="ARBA" id="ARBA00022801"/>
    </source>
</evidence>
<dbReference type="PANTHER" id="PTHR33121">
    <property type="entry name" value="CYCLIC DI-GMP PHOSPHODIESTERASE PDEF"/>
    <property type="match status" value="1"/>
</dbReference>
<dbReference type="RefSeq" id="WP_104754750.1">
    <property type="nucleotide sequence ID" value="NZ_PTRC01000010.1"/>
</dbReference>
<keyword evidence="12" id="KW-1185">Reference proteome</keyword>
<dbReference type="AlphaFoldDB" id="A0A2S7J2W9"/>
<accession>A0A2S7J2W9</accession>
<comment type="catalytic activity">
    <reaction evidence="9">
        <text>3',3'-c-di-GMP + H2O = 5'-phosphoguanylyl(3'-&gt;5')guanosine + H(+)</text>
        <dbReference type="Rhea" id="RHEA:24902"/>
        <dbReference type="ChEBI" id="CHEBI:15377"/>
        <dbReference type="ChEBI" id="CHEBI:15378"/>
        <dbReference type="ChEBI" id="CHEBI:58754"/>
        <dbReference type="ChEBI" id="CHEBI:58805"/>
        <dbReference type="EC" id="3.1.4.52"/>
    </reaction>
</comment>
<keyword evidence="4" id="KW-0973">c-di-GMP</keyword>
<dbReference type="InterPro" id="IPR001633">
    <property type="entry name" value="EAL_dom"/>
</dbReference>
<keyword evidence="3" id="KW-1003">Cell membrane</keyword>
<name>A0A2S7J2W9_9HYPH</name>
<evidence type="ECO:0000256" key="4">
    <source>
        <dbReference type="ARBA" id="ARBA00022636"/>
    </source>
</evidence>
<dbReference type="GO" id="GO:0071111">
    <property type="term" value="F:cyclic-guanylate-specific phosphodiesterase activity"/>
    <property type="evidence" value="ECO:0007669"/>
    <property type="project" value="UniProtKB-EC"/>
</dbReference>
<keyword evidence="8" id="KW-0472">Membrane</keyword>
<comment type="caution">
    <text evidence="11">The sequence shown here is derived from an EMBL/GenBank/DDBJ whole genome shotgun (WGS) entry which is preliminary data.</text>
</comment>
<dbReference type="Pfam" id="PF12792">
    <property type="entry name" value="CSS-motif"/>
    <property type="match status" value="1"/>
</dbReference>
<keyword evidence="5" id="KW-0812">Transmembrane</keyword>
<dbReference type="Gene3D" id="3.20.20.450">
    <property type="entry name" value="EAL domain"/>
    <property type="match status" value="1"/>
</dbReference>
<evidence type="ECO:0000256" key="5">
    <source>
        <dbReference type="ARBA" id="ARBA00022692"/>
    </source>
</evidence>
<evidence type="ECO:0000256" key="9">
    <source>
        <dbReference type="ARBA" id="ARBA00034290"/>
    </source>
</evidence>
<keyword evidence="6" id="KW-0378">Hydrolase</keyword>
<dbReference type="EC" id="3.1.4.52" evidence="2"/>
<reference evidence="11 12" key="1">
    <citation type="submission" date="2018-02" db="EMBL/GenBank/DDBJ databases">
        <title>Draft genome sequence of Ochrobactrum oryzae found in Brazil.</title>
        <authorList>
            <person name="Cerdeira L."/>
            <person name="Andrade F."/>
            <person name="Zacariotto T."/>
            <person name="Barbosa B."/>
            <person name="Santos S."/>
            <person name="Cassetari V."/>
            <person name="Lincopan N."/>
        </authorList>
    </citation>
    <scope>NUCLEOTIDE SEQUENCE [LARGE SCALE GENOMIC DNA]</scope>
    <source>
        <strain evidence="11 12">OA447</strain>
    </source>
</reference>
<dbReference type="InterPro" id="IPR035919">
    <property type="entry name" value="EAL_sf"/>
</dbReference>
<dbReference type="Pfam" id="PF00563">
    <property type="entry name" value="EAL"/>
    <property type="match status" value="1"/>
</dbReference>
<protein>
    <recommendedName>
        <fullName evidence="2">cyclic-guanylate-specific phosphodiesterase</fullName>
        <ecNumber evidence="2">3.1.4.52</ecNumber>
    </recommendedName>
</protein>
<keyword evidence="7" id="KW-1133">Transmembrane helix</keyword>
<organism evidence="11 12">
    <name type="scientific">Brucella oryzae</name>
    <dbReference type="NCBI Taxonomy" id="335286"/>
    <lineage>
        <taxon>Bacteria</taxon>
        <taxon>Pseudomonadati</taxon>
        <taxon>Pseudomonadota</taxon>
        <taxon>Alphaproteobacteria</taxon>
        <taxon>Hyphomicrobiales</taxon>
        <taxon>Brucellaceae</taxon>
        <taxon>Brucella/Ochrobactrum group</taxon>
        <taxon>Brucella</taxon>
    </lineage>
</organism>
<proteinExistence type="predicted"/>
<dbReference type="InterPro" id="IPR024744">
    <property type="entry name" value="CSS-motif_dom"/>
</dbReference>
<sequence length="538" mass="59828">MRFDRSKFLKPVPLILLLMLFLGAAFGQWAGNRLRILDEERHINIYMAALLAHANRLVVSAHETIDAANRSPYKMCSPEDMAYLRDLIFSAYQIKDIGRFRGGRFICSTLLSNIPRQPDRSPADVHLSDGTYVYGDRSLITPGSHGSVIGKDAANVVLSSVAFDLLHTPQYGFAIYMRDADQKHFARLYSYPSGNFPAPDFGDLGRKYDVLSNVIKEYRCDDNTGICIALEARLDNSGNSARWKSFIAVSLGMLAGATLGLGWFAYRNRERPLASMLNKALRACQLEVVYQPVVNVADAKITGFEALLRWQLQTGDLIPPDVFIAEAEEKGMAGRVTAYVVDHVIDEMGDLLRRNRNLQININITASDVQASAFQQNIQTKLADAGIDPRQIGLELTERTAVDFSKASKGIRQLRDQGHKVYIDDFGTGYSSLSYLGELQIDAIKIDKAFTRTVCTDGDTVSIVPQIISMARQHNLGIVVEGIETEAQAEYFRKMKKPMTAQGWFYGKPLQAEEAKALVTVSLPKTRRKRARAVTGTA</sequence>
<evidence type="ECO:0000313" key="12">
    <source>
        <dbReference type="Proteomes" id="UP000238493"/>
    </source>
</evidence>
<evidence type="ECO:0000256" key="2">
    <source>
        <dbReference type="ARBA" id="ARBA00012282"/>
    </source>
</evidence>
<dbReference type="Proteomes" id="UP000238493">
    <property type="component" value="Unassembled WGS sequence"/>
</dbReference>
<evidence type="ECO:0000256" key="1">
    <source>
        <dbReference type="ARBA" id="ARBA00004651"/>
    </source>
</evidence>
<gene>
    <name evidence="11" type="ORF">C3731_05740</name>
</gene>
<dbReference type="InterPro" id="IPR050706">
    <property type="entry name" value="Cyclic-di-GMP_PDE-like"/>
</dbReference>
<evidence type="ECO:0000259" key="10">
    <source>
        <dbReference type="PROSITE" id="PS50883"/>
    </source>
</evidence>